<gene>
    <name evidence="3" type="primary">pilV</name>
    <name evidence="3" type="ORF">DKW60_07665</name>
</gene>
<sequence>MVSKPLYRTQRGFSLMEVLVSVIVLSIGLLGLGGLQMTSLKGSNNAHFRTVASLAATDLADRMRANPIAVAAAHYESAYVLATCKNPPEKLCESTVLCTPEELADYDVFRVNCGVSDDGFQTGGAQYDLPEAFMSVSCASATCTSGIEHTIEVRWNEADDSDADNKVQQRTYELDFVP</sequence>
<dbReference type="InterPro" id="IPR054402">
    <property type="entry name" value="Tt1218-like_dom"/>
</dbReference>
<dbReference type="Proteomes" id="UP000245539">
    <property type="component" value="Unassembled WGS sequence"/>
</dbReference>
<reference evidence="3 4" key="1">
    <citation type="submission" date="2018-05" db="EMBL/GenBank/DDBJ databases">
        <title>Leucothrix arctica sp. nov., isolated from Arctic seawater.</title>
        <authorList>
            <person name="Choi A."/>
            <person name="Baek K."/>
        </authorList>
    </citation>
    <scope>NUCLEOTIDE SEQUENCE [LARGE SCALE GENOMIC DNA]</scope>
    <source>
        <strain evidence="3 4">JCM 18388</strain>
    </source>
</reference>
<feature type="transmembrane region" description="Helical" evidence="1">
    <location>
        <begin position="12"/>
        <end position="35"/>
    </location>
</feature>
<dbReference type="NCBIfam" id="TIGR02532">
    <property type="entry name" value="IV_pilin_GFxxxE"/>
    <property type="match status" value="1"/>
</dbReference>
<dbReference type="Pfam" id="PF22150">
    <property type="entry name" value="Tt1218-like"/>
    <property type="match status" value="1"/>
</dbReference>
<comment type="caution">
    <text evidence="3">The sequence shown here is derived from an EMBL/GenBank/DDBJ whole genome shotgun (WGS) entry which is preliminary data.</text>
</comment>
<feature type="domain" description="Type IV pilin Tt1218-like" evidence="2">
    <location>
        <begin position="35"/>
        <end position="109"/>
    </location>
</feature>
<protein>
    <submittedName>
        <fullName evidence="3">Type IV pilus modification protein PilV</fullName>
    </submittedName>
</protein>
<evidence type="ECO:0000259" key="2">
    <source>
        <dbReference type="Pfam" id="PF22150"/>
    </source>
</evidence>
<name>A0A317CJ75_9GAMM</name>
<keyword evidence="1" id="KW-1133">Transmembrane helix</keyword>
<proteinExistence type="predicted"/>
<keyword evidence="1" id="KW-0472">Membrane</keyword>
<accession>A0A317CJ75</accession>
<dbReference type="InterPro" id="IPR012902">
    <property type="entry name" value="N_methyl_site"/>
</dbReference>
<dbReference type="InterPro" id="IPR013362">
    <property type="entry name" value="Pilus_4_PilV"/>
</dbReference>
<dbReference type="NCBIfam" id="TIGR02523">
    <property type="entry name" value="type_IV_pilV"/>
    <property type="match status" value="1"/>
</dbReference>
<dbReference type="EMBL" id="QGKM01000015">
    <property type="protein sequence ID" value="PWQ98608.1"/>
    <property type="molecule type" value="Genomic_DNA"/>
</dbReference>
<dbReference type="Pfam" id="PF07963">
    <property type="entry name" value="N_methyl"/>
    <property type="match status" value="1"/>
</dbReference>
<evidence type="ECO:0000313" key="3">
    <source>
        <dbReference type="EMBL" id="PWQ98608.1"/>
    </source>
</evidence>
<dbReference type="RefSeq" id="WP_109837074.1">
    <property type="nucleotide sequence ID" value="NZ_QGKM01000015.1"/>
</dbReference>
<keyword evidence="1" id="KW-0812">Transmembrane</keyword>
<organism evidence="3 4">
    <name type="scientific">Leucothrix pacifica</name>
    <dbReference type="NCBI Taxonomy" id="1247513"/>
    <lineage>
        <taxon>Bacteria</taxon>
        <taxon>Pseudomonadati</taxon>
        <taxon>Pseudomonadota</taxon>
        <taxon>Gammaproteobacteria</taxon>
        <taxon>Thiotrichales</taxon>
        <taxon>Thiotrichaceae</taxon>
        <taxon>Leucothrix</taxon>
    </lineage>
</organism>
<evidence type="ECO:0000256" key="1">
    <source>
        <dbReference type="SAM" id="Phobius"/>
    </source>
</evidence>
<keyword evidence="4" id="KW-1185">Reference proteome</keyword>
<dbReference type="AlphaFoldDB" id="A0A317CJ75"/>
<evidence type="ECO:0000313" key="4">
    <source>
        <dbReference type="Proteomes" id="UP000245539"/>
    </source>
</evidence>
<dbReference type="OrthoDB" id="5624866at2"/>